<sequence length="475" mass="52787">MSNCFIPANILLPNDGIDMEKWSVIACDQFTSQADYWYAVEKYVADTPSTLNVVFPEIYLGTITKQENDCNSSGDGVKNDKETDRKTKYASMTDDERIKYINTTMDTYLTDGTLKQAVTDGYVLVERTTESGVRLGIVGLIDLDDYDFDPKKKTLIRATEETVISRIPPRVKIREHAAIELPHVMLLVDDPIDGQNTDGCMEDSRENVINIGAVKHGIIEGVYAIRDTFRKLYDTDLMQGGGHIRGYAIEGEAAKQVTEAFAAKQESCGGFLFAVGDGNHSLATAKTCWENIKKSGKFTEEQLKTHPARQALVEICNLHSEALEFKPIHRLLTNVDVKDMLSFFKAEIVKQGLESAEGDEIVFEYVESGSCDSAKPANGINITNRGDRLPVEILQGILDKYLETHGNVEIDYIHGDEALHGLVKETKGCGIFLQSIDKSTLFPAINAGGVLPRKTFSIGEANEKRYYMECHKIAK</sequence>
<dbReference type="Pfam" id="PF06245">
    <property type="entry name" value="DUF1015"/>
    <property type="match status" value="1"/>
</dbReference>
<feature type="compositionally biased region" description="Basic and acidic residues" evidence="1">
    <location>
        <begin position="77"/>
        <end position="87"/>
    </location>
</feature>
<accession>A0A3E4M5Y4</accession>
<dbReference type="Proteomes" id="UP000261052">
    <property type="component" value="Unassembled WGS sequence"/>
</dbReference>
<reference evidence="2 3" key="1">
    <citation type="submission" date="2018-08" db="EMBL/GenBank/DDBJ databases">
        <title>A genome reference for cultivated species of the human gut microbiota.</title>
        <authorList>
            <person name="Zou Y."/>
            <person name="Xue W."/>
            <person name="Luo G."/>
        </authorList>
    </citation>
    <scope>NUCLEOTIDE SEQUENCE [LARGE SCALE GENOMIC DNA]</scope>
    <source>
        <strain evidence="2 3">TF11-15AC</strain>
    </source>
</reference>
<evidence type="ECO:0000313" key="3">
    <source>
        <dbReference type="Proteomes" id="UP000261052"/>
    </source>
</evidence>
<gene>
    <name evidence="2" type="ORF">DXD13_02350</name>
</gene>
<evidence type="ECO:0000313" key="2">
    <source>
        <dbReference type="EMBL" id="RGK45064.1"/>
    </source>
</evidence>
<proteinExistence type="predicted"/>
<protein>
    <submittedName>
        <fullName evidence="2">DUF1015 domain-containing protein</fullName>
    </submittedName>
</protein>
<dbReference type="PANTHER" id="PTHR36454">
    <property type="entry name" value="LMO2823 PROTEIN"/>
    <property type="match status" value="1"/>
</dbReference>
<dbReference type="RefSeq" id="WP_117684957.1">
    <property type="nucleotide sequence ID" value="NZ_QSQP01000002.1"/>
</dbReference>
<evidence type="ECO:0000256" key="1">
    <source>
        <dbReference type="SAM" id="MobiDB-lite"/>
    </source>
</evidence>
<feature type="region of interest" description="Disordered" evidence="1">
    <location>
        <begin position="69"/>
        <end position="89"/>
    </location>
</feature>
<dbReference type="InterPro" id="IPR008323">
    <property type="entry name" value="UCP033563"/>
</dbReference>
<dbReference type="PANTHER" id="PTHR36454:SF1">
    <property type="entry name" value="DUF1015 DOMAIN-CONTAINING PROTEIN"/>
    <property type="match status" value="1"/>
</dbReference>
<name>A0A3E4M5Y4_9FIRM</name>
<dbReference type="EMBL" id="QSQP01000002">
    <property type="protein sequence ID" value="RGK45064.1"/>
    <property type="molecule type" value="Genomic_DNA"/>
</dbReference>
<dbReference type="AlphaFoldDB" id="A0A3E4M5Y4"/>
<comment type="caution">
    <text evidence="2">The sequence shown here is derived from an EMBL/GenBank/DDBJ whole genome shotgun (WGS) entry which is preliminary data.</text>
</comment>
<organism evidence="2 3">
    <name type="scientific">Agathobacter rectalis</name>
    <dbReference type="NCBI Taxonomy" id="39491"/>
    <lineage>
        <taxon>Bacteria</taxon>
        <taxon>Bacillati</taxon>
        <taxon>Bacillota</taxon>
        <taxon>Clostridia</taxon>
        <taxon>Lachnospirales</taxon>
        <taxon>Lachnospiraceae</taxon>
        <taxon>Agathobacter</taxon>
    </lineage>
</organism>